<dbReference type="AlphaFoldDB" id="A0A5R9J6W2"/>
<evidence type="ECO:0000256" key="4">
    <source>
        <dbReference type="ARBA" id="ARBA00022989"/>
    </source>
</evidence>
<evidence type="ECO:0000256" key="6">
    <source>
        <dbReference type="SAM" id="Phobius"/>
    </source>
</evidence>
<dbReference type="PANTHER" id="PTHR36506">
    <property type="entry name" value="PREFLAGELLIN PEPTIDASE"/>
    <property type="match status" value="1"/>
</dbReference>
<feature type="domain" description="Prepilin type IV endopeptidase peptidase" evidence="7">
    <location>
        <begin position="4"/>
        <end position="104"/>
    </location>
</feature>
<gene>
    <name evidence="8" type="ORF">FE263_11800</name>
</gene>
<dbReference type="GO" id="GO:0004190">
    <property type="term" value="F:aspartic-type endopeptidase activity"/>
    <property type="evidence" value="ECO:0007669"/>
    <property type="project" value="InterPro"/>
</dbReference>
<name>A0A5R9J6W2_9PROT</name>
<dbReference type="Pfam" id="PF01478">
    <property type="entry name" value="Peptidase_A24"/>
    <property type="match status" value="1"/>
</dbReference>
<evidence type="ECO:0000256" key="5">
    <source>
        <dbReference type="ARBA" id="ARBA00023136"/>
    </source>
</evidence>
<evidence type="ECO:0000259" key="7">
    <source>
        <dbReference type="Pfam" id="PF01478"/>
    </source>
</evidence>
<dbReference type="GO" id="GO:0005886">
    <property type="term" value="C:plasma membrane"/>
    <property type="evidence" value="ECO:0007669"/>
    <property type="project" value="UniProtKB-SubCell"/>
</dbReference>
<feature type="transmembrane region" description="Helical" evidence="6">
    <location>
        <begin position="44"/>
        <end position="63"/>
    </location>
</feature>
<dbReference type="RefSeq" id="WP_138326170.1">
    <property type="nucleotide sequence ID" value="NZ_VCDI01000003.1"/>
</dbReference>
<evidence type="ECO:0000313" key="9">
    <source>
        <dbReference type="Proteomes" id="UP000305654"/>
    </source>
</evidence>
<comment type="caution">
    <text evidence="8">The sequence shown here is derived from an EMBL/GenBank/DDBJ whole genome shotgun (WGS) entry which is preliminary data.</text>
</comment>
<dbReference type="OrthoDB" id="5329005at2"/>
<keyword evidence="9" id="KW-1185">Reference proteome</keyword>
<dbReference type="InterPro" id="IPR052218">
    <property type="entry name" value="Preflagellin_Peptidase"/>
</dbReference>
<dbReference type="Gene3D" id="1.20.120.1220">
    <property type="match status" value="1"/>
</dbReference>
<feature type="transmembrane region" description="Helical" evidence="6">
    <location>
        <begin position="75"/>
        <end position="108"/>
    </location>
</feature>
<keyword evidence="2" id="KW-1003">Cell membrane</keyword>
<dbReference type="PANTHER" id="PTHR36506:SF1">
    <property type="entry name" value="PREFLAGELLIN PEPTIDASE"/>
    <property type="match status" value="1"/>
</dbReference>
<keyword evidence="4 6" id="KW-1133">Transmembrane helix</keyword>
<accession>A0A5R9J6W2</accession>
<evidence type="ECO:0000256" key="1">
    <source>
        <dbReference type="ARBA" id="ARBA00004651"/>
    </source>
</evidence>
<reference evidence="8 9" key="1">
    <citation type="submission" date="2019-05" db="EMBL/GenBank/DDBJ databases">
        <authorList>
            <person name="Pankratov T."/>
            <person name="Grouzdev D."/>
        </authorList>
    </citation>
    <scope>NUCLEOTIDE SEQUENCE [LARGE SCALE GENOMIC DNA]</scope>
    <source>
        <strain evidence="8 9">KEBCLARHB70R</strain>
    </source>
</reference>
<comment type="subcellular location">
    <subcellularLocation>
        <location evidence="1">Cell membrane</location>
        <topology evidence="1">Multi-pass membrane protein</topology>
    </subcellularLocation>
</comment>
<keyword evidence="3 6" id="KW-0812">Transmembrane</keyword>
<dbReference type="Proteomes" id="UP000305654">
    <property type="component" value="Unassembled WGS sequence"/>
</dbReference>
<dbReference type="InterPro" id="IPR000045">
    <property type="entry name" value="Prepilin_IV_endopep_pep"/>
</dbReference>
<proteinExistence type="predicted"/>
<sequence length="159" mass="16895">MIPCVCVLLLAYAALHDVVGRTIPNGVPASLAALGCLRAALAHTIAPSLWIATMIFLAATLAWRKGLLGGGDVKLLAAISLVVTPHEVPVLLISISMVGGMLAILYVFAGKVLPQPQPVRPRHLVRRAIRAELWRVHRRGPLPYAVAIALGTMTQIVGH</sequence>
<evidence type="ECO:0000313" key="8">
    <source>
        <dbReference type="EMBL" id="TLU72709.1"/>
    </source>
</evidence>
<protein>
    <submittedName>
        <fullName evidence="8">Prepilin peptidase</fullName>
    </submittedName>
</protein>
<organism evidence="8 9">
    <name type="scientific">Lichenicoccus roseus</name>
    <dbReference type="NCBI Taxonomy" id="2683649"/>
    <lineage>
        <taxon>Bacteria</taxon>
        <taxon>Pseudomonadati</taxon>
        <taxon>Pseudomonadota</taxon>
        <taxon>Alphaproteobacteria</taxon>
        <taxon>Acetobacterales</taxon>
        <taxon>Acetobacteraceae</taxon>
        <taxon>Lichenicoccus</taxon>
    </lineage>
</organism>
<evidence type="ECO:0000256" key="2">
    <source>
        <dbReference type="ARBA" id="ARBA00022475"/>
    </source>
</evidence>
<keyword evidence="5 6" id="KW-0472">Membrane</keyword>
<evidence type="ECO:0000256" key="3">
    <source>
        <dbReference type="ARBA" id="ARBA00022692"/>
    </source>
</evidence>
<dbReference type="EMBL" id="VCDI01000003">
    <property type="protein sequence ID" value="TLU72709.1"/>
    <property type="molecule type" value="Genomic_DNA"/>
</dbReference>